<feature type="chain" id="PRO_5032458051" evidence="1">
    <location>
        <begin position="23"/>
        <end position="61"/>
    </location>
</feature>
<reference evidence="2" key="1">
    <citation type="submission" date="2020-10" db="EMBL/GenBank/DDBJ databases">
        <authorList>
            <person name="Han B."/>
            <person name="Lu T."/>
            <person name="Zhao Q."/>
            <person name="Huang X."/>
            <person name="Zhao Y."/>
        </authorList>
    </citation>
    <scope>NUCLEOTIDE SEQUENCE</scope>
</reference>
<protein>
    <submittedName>
        <fullName evidence="2">Uncharacterized protein</fullName>
    </submittedName>
</protein>
<sequence length="61" mass="6916">MHVCSPYIKLAITICFSSLVKAYVQQPESSKLKLAQLEQELQKAHQQGIFISSSEDQTYMP</sequence>
<accession>A0A811P025</accession>
<evidence type="ECO:0000313" key="3">
    <source>
        <dbReference type="Proteomes" id="UP000604825"/>
    </source>
</evidence>
<organism evidence="2 3">
    <name type="scientific">Miscanthus lutarioriparius</name>
    <dbReference type="NCBI Taxonomy" id="422564"/>
    <lineage>
        <taxon>Eukaryota</taxon>
        <taxon>Viridiplantae</taxon>
        <taxon>Streptophyta</taxon>
        <taxon>Embryophyta</taxon>
        <taxon>Tracheophyta</taxon>
        <taxon>Spermatophyta</taxon>
        <taxon>Magnoliopsida</taxon>
        <taxon>Liliopsida</taxon>
        <taxon>Poales</taxon>
        <taxon>Poaceae</taxon>
        <taxon>PACMAD clade</taxon>
        <taxon>Panicoideae</taxon>
        <taxon>Andropogonodae</taxon>
        <taxon>Andropogoneae</taxon>
        <taxon>Saccharinae</taxon>
        <taxon>Miscanthus</taxon>
    </lineage>
</organism>
<dbReference type="AlphaFoldDB" id="A0A811P025"/>
<proteinExistence type="predicted"/>
<evidence type="ECO:0000313" key="2">
    <source>
        <dbReference type="EMBL" id="CAD6234843.1"/>
    </source>
</evidence>
<name>A0A811P025_9POAL</name>
<keyword evidence="1" id="KW-0732">Signal</keyword>
<feature type="signal peptide" evidence="1">
    <location>
        <begin position="1"/>
        <end position="22"/>
    </location>
</feature>
<gene>
    <name evidence="2" type="ORF">NCGR_LOCUS23261</name>
</gene>
<dbReference type="EMBL" id="CAJGYO010000006">
    <property type="protein sequence ID" value="CAD6234843.1"/>
    <property type="molecule type" value="Genomic_DNA"/>
</dbReference>
<comment type="caution">
    <text evidence="2">The sequence shown here is derived from an EMBL/GenBank/DDBJ whole genome shotgun (WGS) entry which is preliminary data.</text>
</comment>
<dbReference type="Proteomes" id="UP000604825">
    <property type="component" value="Unassembled WGS sequence"/>
</dbReference>
<evidence type="ECO:0000256" key="1">
    <source>
        <dbReference type="SAM" id="SignalP"/>
    </source>
</evidence>
<keyword evidence="3" id="KW-1185">Reference proteome</keyword>